<sequence length="136" mass="14835">MTETTDHSPAAIEADELDELRAKVRELEARDAQIEHAEAALSTRDRSPAKPQDHKPADADLVTIEHAGVTFTTTRGSLGSLRTLDMLERNQITSALRRVIGDKSFEEFLDKNPDAGAEQAGELLNAIAEKVGEKNS</sequence>
<comment type="caution">
    <text evidence="2">The sequence shown here is derived from an EMBL/GenBank/DDBJ whole genome shotgun (WGS) entry which is preliminary data.</text>
</comment>
<feature type="region of interest" description="Disordered" evidence="1">
    <location>
        <begin position="31"/>
        <end position="59"/>
    </location>
</feature>
<name>A0A852QUY5_9MICO</name>
<gene>
    <name evidence="2" type="ORF">BJ960_000886</name>
</gene>
<protein>
    <submittedName>
        <fullName evidence="2">Uncharacterized protein</fullName>
    </submittedName>
</protein>
<dbReference type="AlphaFoldDB" id="A0A852QUY5"/>
<organism evidence="2 3">
    <name type="scientific">Leucobacter aridicollis</name>
    <dbReference type="NCBI Taxonomy" id="283878"/>
    <lineage>
        <taxon>Bacteria</taxon>
        <taxon>Bacillati</taxon>
        <taxon>Actinomycetota</taxon>
        <taxon>Actinomycetes</taxon>
        <taxon>Micrococcales</taxon>
        <taxon>Microbacteriaceae</taxon>
        <taxon>Leucobacter</taxon>
    </lineage>
</organism>
<feature type="compositionally biased region" description="Basic and acidic residues" evidence="1">
    <location>
        <begin position="31"/>
        <end position="58"/>
    </location>
</feature>
<dbReference type="Proteomes" id="UP000586095">
    <property type="component" value="Unassembled WGS sequence"/>
</dbReference>
<dbReference type="RefSeq" id="WP_185986416.1">
    <property type="nucleotide sequence ID" value="NZ_BAAALZ010000002.1"/>
</dbReference>
<accession>A0A852QUY5</accession>
<proteinExistence type="predicted"/>
<reference evidence="2 3" key="1">
    <citation type="submission" date="2020-07" db="EMBL/GenBank/DDBJ databases">
        <title>Sequencing the genomes of 1000 actinobacteria strains.</title>
        <authorList>
            <person name="Klenk H.-P."/>
        </authorList>
    </citation>
    <scope>NUCLEOTIDE SEQUENCE [LARGE SCALE GENOMIC DNA]</scope>
    <source>
        <strain evidence="2 3">DSM 17380</strain>
    </source>
</reference>
<evidence type="ECO:0000256" key="1">
    <source>
        <dbReference type="SAM" id="MobiDB-lite"/>
    </source>
</evidence>
<keyword evidence="3" id="KW-1185">Reference proteome</keyword>
<evidence type="ECO:0000313" key="3">
    <source>
        <dbReference type="Proteomes" id="UP000586095"/>
    </source>
</evidence>
<dbReference type="EMBL" id="JACCBD010000001">
    <property type="protein sequence ID" value="NYD26083.1"/>
    <property type="molecule type" value="Genomic_DNA"/>
</dbReference>
<evidence type="ECO:0000313" key="2">
    <source>
        <dbReference type="EMBL" id="NYD26083.1"/>
    </source>
</evidence>